<name>A0A6N3EEU8_EGGLN</name>
<dbReference type="EMBL" id="CACRTT010000023">
    <property type="protein sequence ID" value="VYU38069.1"/>
    <property type="molecule type" value="Genomic_DNA"/>
</dbReference>
<proteinExistence type="predicted"/>
<reference evidence="1" key="1">
    <citation type="submission" date="2019-11" db="EMBL/GenBank/DDBJ databases">
        <authorList>
            <person name="Feng L."/>
        </authorList>
    </citation>
    <scope>NUCLEOTIDE SEQUENCE</scope>
    <source>
        <strain evidence="1">ElentaLFYP107</strain>
    </source>
</reference>
<evidence type="ECO:0000313" key="1">
    <source>
        <dbReference type="EMBL" id="VYU38069.1"/>
    </source>
</evidence>
<sequence>MEHIDLMKQEASPTGTRAFLANSDNVAVTIYIPKNLRDTAKKETELRGTTFSSLLR</sequence>
<organism evidence="1">
    <name type="scientific">Eggerthella lenta</name>
    <name type="common">Eubacterium lentum</name>
    <dbReference type="NCBI Taxonomy" id="84112"/>
    <lineage>
        <taxon>Bacteria</taxon>
        <taxon>Bacillati</taxon>
        <taxon>Actinomycetota</taxon>
        <taxon>Coriobacteriia</taxon>
        <taxon>Eggerthellales</taxon>
        <taxon>Eggerthellaceae</taxon>
        <taxon>Eggerthella</taxon>
    </lineage>
</organism>
<protein>
    <submittedName>
        <fullName evidence="1">Uncharacterized protein</fullName>
    </submittedName>
</protein>
<dbReference type="AlphaFoldDB" id="A0A6N3EEU8"/>
<gene>
    <name evidence="1" type="ORF">ELLFYP107_00339</name>
</gene>
<dbReference type="RefSeq" id="WP_181874100.1">
    <property type="nucleotide sequence ID" value="NZ_CACRTT010000023.1"/>
</dbReference>
<accession>A0A6N3EEU8</accession>